<dbReference type="EMBL" id="HBUF01564512">
    <property type="protein sequence ID" value="CAG6763885.1"/>
    <property type="molecule type" value="Transcribed_RNA"/>
</dbReference>
<reference evidence="1" key="1">
    <citation type="submission" date="2021-05" db="EMBL/GenBank/DDBJ databases">
        <authorList>
            <person name="Alioto T."/>
            <person name="Alioto T."/>
            <person name="Gomez Garrido J."/>
        </authorList>
    </citation>
    <scope>NUCLEOTIDE SEQUENCE</scope>
</reference>
<name>A0A8D9AF15_9HEMI</name>
<evidence type="ECO:0000313" key="1">
    <source>
        <dbReference type="EMBL" id="CAG6763885.1"/>
    </source>
</evidence>
<sequence length="157" mass="18188">MRKGTRKKQIQSVHYSKRQREVFSDLSKFASSIKPVKQGLYLSSFKARGVEIDGRSVEIKRGLSQALFLQRYKSFLSNLETSAEIYERIVQGKQVLSKMEEREVFAFSKLFNVFEQQLDSSTNILPSNLMHNKDYKTPIVNANQCDNEFEGMIHQNV</sequence>
<protein>
    <submittedName>
        <fullName evidence="1">Uncharacterized protein</fullName>
    </submittedName>
</protein>
<organism evidence="1">
    <name type="scientific">Cacopsylla melanoneura</name>
    <dbReference type="NCBI Taxonomy" id="428564"/>
    <lineage>
        <taxon>Eukaryota</taxon>
        <taxon>Metazoa</taxon>
        <taxon>Ecdysozoa</taxon>
        <taxon>Arthropoda</taxon>
        <taxon>Hexapoda</taxon>
        <taxon>Insecta</taxon>
        <taxon>Pterygota</taxon>
        <taxon>Neoptera</taxon>
        <taxon>Paraneoptera</taxon>
        <taxon>Hemiptera</taxon>
        <taxon>Sternorrhyncha</taxon>
        <taxon>Psylloidea</taxon>
        <taxon>Psyllidae</taxon>
        <taxon>Psyllinae</taxon>
        <taxon>Cacopsylla</taxon>
    </lineage>
</organism>
<proteinExistence type="predicted"/>
<accession>A0A8D9AF15</accession>
<dbReference type="AlphaFoldDB" id="A0A8D9AF15"/>